<protein>
    <submittedName>
        <fullName evidence="2">Transcription elongation factor GreAB</fullName>
    </submittedName>
</protein>
<dbReference type="InterPro" id="IPR001437">
    <property type="entry name" value="Tscrpt_elong_fac_GreA/B_C"/>
</dbReference>
<accession>A0A2W5SWP7</accession>
<evidence type="ECO:0000313" key="3">
    <source>
        <dbReference type="Proteomes" id="UP000249061"/>
    </source>
</evidence>
<keyword evidence="2" id="KW-0648">Protein biosynthesis</keyword>
<dbReference type="EMBL" id="QFQP01000033">
    <property type="protein sequence ID" value="PZR07212.1"/>
    <property type="molecule type" value="Genomic_DNA"/>
</dbReference>
<dbReference type="GO" id="GO:0032784">
    <property type="term" value="P:regulation of DNA-templated transcription elongation"/>
    <property type="evidence" value="ECO:0007669"/>
    <property type="project" value="InterPro"/>
</dbReference>
<dbReference type="SUPFAM" id="SSF54534">
    <property type="entry name" value="FKBP-like"/>
    <property type="match status" value="1"/>
</dbReference>
<feature type="domain" description="Transcription elongation factor GreA/GreB C-terminal" evidence="1">
    <location>
        <begin position="79"/>
        <end position="153"/>
    </location>
</feature>
<dbReference type="Pfam" id="PF01272">
    <property type="entry name" value="GreA_GreB"/>
    <property type="match status" value="1"/>
</dbReference>
<name>A0A2W5SWP7_9BACT</name>
<dbReference type="Proteomes" id="UP000249061">
    <property type="component" value="Unassembled WGS sequence"/>
</dbReference>
<gene>
    <name evidence="2" type="ORF">DI536_28565</name>
</gene>
<dbReference type="GO" id="GO:0003677">
    <property type="term" value="F:DNA binding"/>
    <property type="evidence" value="ECO:0007669"/>
    <property type="project" value="InterPro"/>
</dbReference>
<evidence type="ECO:0000259" key="1">
    <source>
        <dbReference type="Pfam" id="PF01272"/>
    </source>
</evidence>
<dbReference type="Gene3D" id="3.10.50.30">
    <property type="entry name" value="Transcription elongation factor, GreA/GreB, C-terminal domain"/>
    <property type="match status" value="1"/>
</dbReference>
<dbReference type="GO" id="GO:0003746">
    <property type="term" value="F:translation elongation factor activity"/>
    <property type="evidence" value="ECO:0007669"/>
    <property type="project" value="UniProtKB-KW"/>
</dbReference>
<dbReference type="InterPro" id="IPR036953">
    <property type="entry name" value="GreA/GreB_C_sf"/>
</dbReference>
<comment type="caution">
    <text evidence="2">The sequence shown here is derived from an EMBL/GenBank/DDBJ whole genome shotgun (WGS) entry which is preliminary data.</text>
</comment>
<keyword evidence="2" id="KW-0251">Elongation factor</keyword>
<proteinExistence type="predicted"/>
<evidence type="ECO:0000313" key="2">
    <source>
        <dbReference type="EMBL" id="PZR07212.1"/>
    </source>
</evidence>
<dbReference type="AlphaFoldDB" id="A0A2W5SWP7"/>
<reference evidence="2 3" key="1">
    <citation type="submission" date="2017-08" db="EMBL/GenBank/DDBJ databases">
        <title>Infants hospitalized years apart are colonized by the same room-sourced microbial strains.</title>
        <authorList>
            <person name="Brooks B."/>
            <person name="Olm M.R."/>
            <person name="Firek B.A."/>
            <person name="Baker R."/>
            <person name="Thomas B.C."/>
            <person name="Morowitz M.J."/>
            <person name="Banfield J.F."/>
        </authorList>
    </citation>
    <scope>NUCLEOTIDE SEQUENCE [LARGE SCALE GENOMIC DNA]</scope>
    <source>
        <strain evidence="2">S2_003_000_R2_14</strain>
    </source>
</reference>
<sequence length="154" mass="16441">MKKEALKKELLEVLNKTLESLLAAHADTHEAATHEEAKPENDKDTRALEQSYLARGQAMRIEALKAGIAATGVMSIAKTDVARAGALLELEDEEGEAVLYFLAPEGGGTKLKGGVQVVTPASPLGAAFMGKRDGEEVELKLAGKSRQWTVSRVT</sequence>
<organism evidence="2 3">
    <name type="scientific">Archangium gephyra</name>
    <dbReference type="NCBI Taxonomy" id="48"/>
    <lineage>
        <taxon>Bacteria</taxon>
        <taxon>Pseudomonadati</taxon>
        <taxon>Myxococcota</taxon>
        <taxon>Myxococcia</taxon>
        <taxon>Myxococcales</taxon>
        <taxon>Cystobacterineae</taxon>
        <taxon>Archangiaceae</taxon>
        <taxon>Archangium</taxon>
    </lineage>
</organism>